<dbReference type="Pfam" id="PF00456">
    <property type="entry name" value="Transketolase_N"/>
    <property type="match status" value="1"/>
</dbReference>
<evidence type="ECO:0000256" key="1">
    <source>
        <dbReference type="ARBA" id="ARBA00001964"/>
    </source>
</evidence>
<comment type="similarity">
    <text evidence="2">Belongs to the transketolase family.</text>
</comment>
<keyword evidence="3" id="KW-0786">Thiamine pyrophosphate</keyword>
<dbReference type="EMBL" id="JAGVSJ010000025">
    <property type="protein sequence ID" value="MBX8632412.1"/>
    <property type="molecule type" value="Genomic_DNA"/>
</dbReference>
<evidence type="ECO:0000313" key="5">
    <source>
        <dbReference type="EMBL" id="MBX8632412.1"/>
    </source>
</evidence>
<gene>
    <name evidence="5" type="ORF">J9259_07870</name>
    <name evidence="6" type="ORF">KIY12_01620</name>
</gene>
<dbReference type="AlphaFoldDB" id="A0A8J7YVZ0"/>
<reference evidence="6" key="1">
    <citation type="submission" date="2021-05" db="EMBL/GenBank/DDBJ databases">
        <title>Genomic insights into ecological role and evolution of a novel Thermoplasmata order Candidatus Sysuiplasmatales.</title>
        <authorList>
            <person name="Yuan Y."/>
        </authorList>
    </citation>
    <scope>NUCLEOTIDE SEQUENCE</scope>
    <source>
        <strain evidence="6">TUT19-bin139</strain>
        <strain evidence="5">YP2-bin.285</strain>
    </source>
</reference>
<organism evidence="6 7">
    <name type="scientific">Candidatus Sysuiplasma superficiale</name>
    <dbReference type="NCBI Taxonomy" id="2823368"/>
    <lineage>
        <taxon>Archaea</taxon>
        <taxon>Methanobacteriati</taxon>
        <taxon>Thermoplasmatota</taxon>
        <taxon>Thermoplasmata</taxon>
        <taxon>Candidatus Sysuiplasmatales</taxon>
        <taxon>Candidatus Sysuiplasmataceae</taxon>
        <taxon>Candidatus Sysuiplasma</taxon>
    </lineage>
</organism>
<evidence type="ECO:0000259" key="4">
    <source>
        <dbReference type="Pfam" id="PF00456"/>
    </source>
</evidence>
<evidence type="ECO:0000256" key="3">
    <source>
        <dbReference type="ARBA" id="ARBA00023052"/>
    </source>
</evidence>
<dbReference type="CDD" id="cd02012">
    <property type="entry name" value="TPP_TK"/>
    <property type="match status" value="1"/>
</dbReference>
<dbReference type="InterPro" id="IPR029061">
    <property type="entry name" value="THDP-binding"/>
</dbReference>
<comment type="caution">
    <text evidence="6">The sequence shown here is derived from an EMBL/GenBank/DDBJ whole genome shotgun (WGS) entry which is preliminary data.</text>
</comment>
<feature type="domain" description="Transketolase N-terminal" evidence="4">
    <location>
        <begin position="9"/>
        <end position="261"/>
    </location>
</feature>
<dbReference type="InterPro" id="IPR005474">
    <property type="entry name" value="Transketolase_N"/>
</dbReference>
<dbReference type="Proteomes" id="UP000750197">
    <property type="component" value="Unassembled WGS sequence"/>
</dbReference>
<protein>
    <submittedName>
        <fullName evidence="6">Transketolase</fullName>
    </submittedName>
</protein>
<dbReference type="SUPFAM" id="SSF52518">
    <property type="entry name" value="Thiamin diphosphate-binding fold (THDP-binding)"/>
    <property type="match status" value="1"/>
</dbReference>
<dbReference type="GO" id="GO:0006082">
    <property type="term" value="P:organic acid metabolic process"/>
    <property type="evidence" value="ECO:0007669"/>
    <property type="project" value="UniProtKB-ARBA"/>
</dbReference>
<evidence type="ECO:0000313" key="6">
    <source>
        <dbReference type="EMBL" id="MBX8643416.1"/>
    </source>
</evidence>
<dbReference type="EMBL" id="JAHEAC010000006">
    <property type="protein sequence ID" value="MBX8643416.1"/>
    <property type="molecule type" value="Genomic_DNA"/>
</dbReference>
<dbReference type="Proteomes" id="UP000716004">
    <property type="component" value="Unassembled WGS sequence"/>
</dbReference>
<dbReference type="PANTHER" id="PTHR47514">
    <property type="entry name" value="TRANSKETOLASE N-TERMINAL SECTION-RELATED"/>
    <property type="match status" value="1"/>
</dbReference>
<proteinExistence type="inferred from homology"/>
<dbReference type="PANTHER" id="PTHR47514:SF1">
    <property type="entry name" value="TRANSKETOLASE N-TERMINAL SECTION-RELATED"/>
    <property type="match status" value="1"/>
</dbReference>
<name>A0A8J7YVZ0_9ARCH</name>
<evidence type="ECO:0000256" key="2">
    <source>
        <dbReference type="ARBA" id="ARBA00007131"/>
    </source>
</evidence>
<evidence type="ECO:0000313" key="7">
    <source>
        <dbReference type="Proteomes" id="UP000750197"/>
    </source>
</evidence>
<dbReference type="Gene3D" id="3.40.50.970">
    <property type="match status" value="1"/>
</dbReference>
<sequence length="269" mass="29398">MSELERIAREVRKDIIRMTNAAGSGHPGGSLSSADILTALYFALMKHDPKNPRSEERDIFILSKGHAAPAYYSVLAEAGYFPREELLTLRKLGSRLQGHAHTGVPGVEVSTGSLGQGLSVAAGYALAYRLDGRKQRIIALLSDGENDEGETWEAAMFAAFRKIDNLTIFIDRNGIQNDGFTREILDTSPLEEKWRAFGWHVITINGHDFNEIIGAYRESLTVKGKPTAIIANTVKGKGVSFMENNVAFHGKAPTAEETARALRELEAAG</sequence>
<accession>A0A8J7YVZ0</accession>
<dbReference type="GO" id="GO:0044272">
    <property type="term" value="P:sulfur compound biosynthetic process"/>
    <property type="evidence" value="ECO:0007669"/>
    <property type="project" value="UniProtKB-ARBA"/>
</dbReference>
<comment type="cofactor">
    <cofactor evidence="1">
        <name>thiamine diphosphate</name>
        <dbReference type="ChEBI" id="CHEBI:58937"/>
    </cofactor>
</comment>